<reference evidence="1 2" key="1">
    <citation type="submission" date="2016-04" db="EMBL/GenBank/DDBJ databases">
        <authorList>
            <person name="Peeters C."/>
        </authorList>
    </citation>
    <scope>NUCLEOTIDE SEQUENCE [LARGE SCALE GENOMIC DNA]</scope>
    <source>
        <strain evidence="1">LMG 29311</strain>
    </source>
</reference>
<dbReference type="AlphaFoldDB" id="A0ABD7LHM6"/>
<proteinExistence type="predicted"/>
<accession>A0ABD7LHM6</accession>
<gene>
    <name evidence="1" type="ORF">UA18_01191</name>
</gene>
<organism evidence="1 2">
    <name type="scientific">Burkholderia multivorans</name>
    <dbReference type="NCBI Taxonomy" id="87883"/>
    <lineage>
        <taxon>Bacteria</taxon>
        <taxon>Pseudomonadati</taxon>
        <taxon>Pseudomonadota</taxon>
        <taxon>Betaproteobacteria</taxon>
        <taxon>Burkholderiales</taxon>
        <taxon>Burkholderiaceae</taxon>
        <taxon>Burkholderia</taxon>
        <taxon>Burkholderia cepacia complex</taxon>
    </lineage>
</organism>
<comment type="caution">
    <text evidence="1">The sequence shown here is derived from an EMBL/GenBank/DDBJ whole genome shotgun (WGS) entry which is preliminary data.</text>
</comment>
<evidence type="ECO:0000313" key="1">
    <source>
        <dbReference type="EMBL" id="SAK15191.1"/>
    </source>
</evidence>
<name>A0ABD7LHM6_9BURK</name>
<dbReference type="RefSeq" id="WP_088925354.1">
    <property type="nucleotide sequence ID" value="NZ_CADFGW010000012.1"/>
</dbReference>
<evidence type="ECO:0000313" key="2">
    <source>
        <dbReference type="Proteomes" id="UP000196218"/>
    </source>
</evidence>
<evidence type="ECO:0008006" key="3">
    <source>
        <dbReference type="Google" id="ProtNLM"/>
    </source>
</evidence>
<protein>
    <recommendedName>
        <fullName evidence="3">RiboL-PSP-HEPN domain-containing protein</fullName>
    </recommendedName>
</protein>
<dbReference type="Proteomes" id="UP000196218">
    <property type="component" value="Unassembled WGS sequence"/>
</dbReference>
<dbReference type="EMBL" id="FKJW01000003">
    <property type="protein sequence ID" value="SAK15191.1"/>
    <property type="molecule type" value="Genomic_DNA"/>
</dbReference>
<sequence length="191" mass="21314">MVLPHIELPLRQEPLLMPWPVQGNPGGFIQFDHADQWRMFIANLDMDARIPDVVRLKYARAQKLYLLGWIDTDLIKAGELVALTALELALMDRYGTKFKTRERTFAAVLKHLVEVDGLTDAQIPVVARCGGSAIGQLVGTVRPTLAQRRNAMAHGDPFDGFPVGGLLELVRDLITFAYRSFIAEYRQGVTG</sequence>